<name>A0A0K9ERM6_9ACTO</name>
<protein>
    <submittedName>
        <fullName evidence="3">Uncharacterized protein</fullName>
    </submittedName>
</protein>
<organism evidence="3 5">
    <name type="scientific">Actinobaculum suis</name>
    <dbReference type="NCBI Taxonomy" id="1657"/>
    <lineage>
        <taxon>Bacteria</taxon>
        <taxon>Bacillati</taxon>
        <taxon>Actinomycetota</taxon>
        <taxon>Actinomycetes</taxon>
        <taxon>Actinomycetales</taxon>
        <taxon>Actinomycetaceae</taxon>
        <taxon>Actinobaculum</taxon>
    </lineage>
</organism>
<dbReference type="EMBL" id="JAWNFU010000004">
    <property type="protein sequence ID" value="MDY5153772.1"/>
    <property type="molecule type" value="Genomic_DNA"/>
</dbReference>
<reference evidence="3 5" key="3">
    <citation type="submission" date="2018-11" db="EMBL/GenBank/DDBJ databases">
        <authorList>
            <consortium name="Pathogen Informatics"/>
        </authorList>
    </citation>
    <scope>NUCLEOTIDE SEQUENCE [LARGE SCALE GENOMIC DNA]</scope>
    <source>
        <strain evidence="3 5">NCTC10327</strain>
    </source>
</reference>
<reference evidence="1" key="4">
    <citation type="submission" date="2023-10" db="EMBL/GenBank/DDBJ databases">
        <title>Whole Genome based description of the genera Actinobaculum and Actinotignum reveals a complex phylogenetic relationship within the species included in the genus Actinotignum.</title>
        <authorList>
            <person name="Jensen C.S."/>
            <person name="Dargis R."/>
            <person name="Kemp M."/>
            <person name="Christensen J.J."/>
        </authorList>
    </citation>
    <scope>NUCLEOTIDE SEQUENCE</scope>
    <source>
        <strain evidence="1">Actinobaculum_suis_CCUG19206T</strain>
    </source>
</reference>
<dbReference type="Proteomes" id="UP001273799">
    <property type="component" value="Unassembled WGS sequence"/>
</dbReference>
<reference evidence="2" key="1">
    <citation type="submission" date="2016-10" db="EMBL/GenBank/DDBJ databases">
        <authorList>
            <person name="Varghese N."/>
            <person name="Submissions S."/>
        </authorList>
    </citation>
    <scope>NUCLEOTIDE SEQUENCE</scope>
    <source>
        <strain evidence="2">DSM 20639</strain>
    </source>
</reference>
<gene>
    <name evidence="3" type="ORF">NCTC10327_01267</name>
    <name evidence="1" type="ORF">R6G71_06930</name>
    <name evidence="2" type="ORF">SAMN05421878_10561</name>
</gene>
<dbReference type="Proteomes" id="UP000269974">
    <property type="component" value="Unassembled WGS sequence"/>
</dbReference>
<sequence>MARLRAEGEVTAITYPGAGPNPAVQVHVHTTAGVPVTLCFLGRRDIRCIQVGSRILFDAVHSANRPGLAYNPRYTVLEQPS</sequence>
<evidence type="ECO:0000313" key="3">
    <source>
        <dbReference type="EMBL" id="VDG76626.1"/>
    </source>
</evidence>
<reference evidence="4" key="2">
    <citation type="submission" date="2016-10" db="EMBL/GenBank/DDBJ databases">
        <authorList>
            <person name="Varghese N."/>
        </authorList>
    </citation>
    <scope>NUCLEOTIDE SEQUENCE [LARGE SCALE GENOMIC DNA]</scope>
    <source>
        <strain evidence="4">DSM 20639</strain>
    </source>
</reference>
<keyword evidence="4" id="KW-1185">Reference proteome</keyword>
<dbReference type="EMBL" id="FNAU01000005">
    <property type="protein sequence ID" value="SDE28133.1"/>
    <property type="molecule type" value="Genomic_DNA"/>
</dbReference>
<dbReference type="RefSeq" id="WP_049620102.1">
    <property type="nucleotide sequence ID" value="NZ_FNAU01000005.1"/>
</dbReference>
<dbReference type="OrthoDB" id="3268448at2"/>
<proteinExistence type="predicted"/>
<dbReference type="AlphaFoldDB" id="A0A0K9ERM6"/>
<evidence type="ECO:0000313" key="4">
    <source>
        <dbReference type="Proteomes" id="UP000182744"/>
    </source>
</evidence>
<dbReference type="EMBL" id="UYIO01000001">
    <property type="protein sequence ID" value="VDG76626.1"/>
    <property type="molecule type" value="Genomic_DNA"/>
</dbReference>
<accession>A0A0K9ERM6</accession>
<evidence type="ECO:0000313" key="5">
    <source>
        <dbReference type="Proteomes" id="UP000269974"/>
    </source>
</evidence>
<evidence type="ECO:0000313" key="1">
    <source>
        <dbReference type="EMBL" id="MDY5153772.1"/>
    </source>
</evidence>
<evidence type="ECO:0000313" key="2">
    <source>
        <dbReference type="EMBL" id="SDE28133.1"/>
    </source>
</evidence>
<dbReference type="Proteomes" id="UP000182744">
    <property type="component" value="Unassembled WGS sequence"/>
</dbReference>
<dbReference type="PATRIC" id="fig|1657.3.peg.1607"/>